<sequence length="1332" mass="137723">MAACAGKLRGSGRMWVAPSAETHPSAVSISAEGHGLAVEPLARRYLPDGMRVPPGMLAGHASLTASMKGSHMEPTVEVAVSLPEAEATCSATLRRDSMRLSAQSPKQGEGACTLYMSPPSIEATKAALTQSQALALAKPNLSGVEADVTLKGLDVVPFLSNEAAVRQLAVQQAGQPARLRIAGRVRVAGSVRKQQEQAAGGQAADAGGSNSAGAGSWEFTGDLGLESIRVNQLKLWQKLAGRLTVSDTAVSVHGKGLRNETLDLDLALPLLAPAAAAAAAPRQVQAAAPQQLQVAPPPAAEAPVVQAATAATEAEPEAAAAAMAAAAAEDGGAAGEAEASGAEEASGASAPAPEAAAAAVDRQPAEVQRAGGGRLQLRCGNLQVAADMNARGSQLDFKVAALKLDELELASLRGDLQELSCSLNFESATGRGKVSLANPRYSGLRGDSLSGGFRWERDVVRLERLVLQQQRSRYEVQGEYTLPPNTPLPSSAADLALQPAGPGGGAPGGASSAVPAGGRWRVAVSVPVAELQEIVPAARLLQSAASLSPAEYDRAKRAFLQAISRASIKAADLNTQLRSMAEQLAPAAPTAGGAGSPRGDAPRVPAPGAASPSPSAALHLPGIQDMRGQWSGSVQAYGGGSSATSCDFDVKGQAWQWGSYALDALVAVGSYHSEEGVQLQEFVLKAGDAKLLVRGSLLGEHQDAQVLLTDFPIAKLRPIFSKGLRGEGSDADSPINGQLYVTGNITGSCSQPTGEVVVRLYDAAIGEPAPTLLLVTTVGRPAALRPAQILFPLCPPSTRSSAGQTRLSQAQATARLSEQQQLTFNVDVAPAEGHRQSGYVKAAGMVPLAEASSNASGAGSAASSGAAAAAGSSSSTAAAHPHSQQQAQQAVLAAQQQQLDVRLSVKDGGMALLTSVTPDLRWLSGQAAVDVRLRGSLEQPVLSGSASIAKATLECPSVLRWPLTNVAAEVRAGGGLLTVESFEARSGRRGSVRLRGSLPVYASGAGRALLVEPAGQHPFFPPKHCSISPCFSLPPRFPGPQVEAVEAMVEDAGQHNVSLDGLAICLGPDLRAMYPLVMNFGVAGELSVSGPAHPDQVRVRGTLRLPSGDVNLVATQLALDREHANLITFHPDQSPGLDPLVDLVMMGGDLRVAIQGKASEWQDHLTLHYISSKARPDAAGEALEPADAARLFEDKLKAALLAEDGQLALSRLAGTTVSTLMPKIETQGQVGGTRWRLVSAPSIPGLLSLDPSLADPANILSNITMGTEVEIQFGKKLQAAMIRKLQESDVTTQWSLTYKLNNKLRMQFNITSAPPFPKTLMFQFSSEGAGST</sequence>
<organism evidence="7">
    <name type="scientific">Chlorella sp. ArM0029B</name>
    <dbReference type="NCBI Taxonomy" id="1415603"/>
    <lineage>
        <taxon>Eukaryota</taxon>
        <taxon>Viridiplantae</taxon>
        <taxon>Chlorophyta</taxon>
        <taxon>core chlorophytes</taxon>
        <taxon>Trebouxiophyceae</taxon>
        <taxon>Chlorellales</taxon>
        <taxon>Chlorellaceae</taxon>
        <taxon>Chlorella clade</taxon>
        <taxon>Chlorella</taxon>
    </lineage>
</organism>
<feature type="compositionally biased region" description="Low complexity" evidence="5">
    <location>
        <begin position="602"/>
        <end position="616"/>
    </location>
</feature>
<dbReference type="PANTHER" id="PTHR34457:SF3">
    <property type="entry name" value="PROTEIN TIC236, CHLOROPLASTIC"/>
    <property type="match status" value="1"/>
</dbReference>
<accession>A0A345AXB6</accession>
<feature type="compositionally biased region" description="Low complexity" evidence="5">
    <location>
        <begin position="196"/>
        <end position="213"/>
    </location>
</feature>
<proteinExistence type="evidence at transcript level"/>
<feature type="compositionally biased region" description="Low complexity" evidence="5">
    <location>
        <begin position="332"/>
        <end position="366"/>
    </location>
</feature>
<evidence type="ECO:0000259" key="6">
    <source>
        <dbReference type="Pfam" id="PF04357"/>
    </source>
</evidence>
<keyword evidence="2" id="KW-0812">Transmembrane</keyword>
<dbReference type="InterPro" id="IPR007452">
    <property type="entry name" value="TamB_C"/>
</dbReference>
<dbReference type="Pfam" id="PF04357">
    <property type="entry name" value="TamB"/>
    <property type="match status" value="1"/>
</dbReference>
<dbReference type="GO" id="GO:0005886">
    <property type="term" value="C:plasma membrane"/>
    <property type="evidence" value="ECO:0007669"/>
    <property type="project" value="InterPro"/>
</dbReference>
<keyword evidence="4" id="KW-0472">Membrane</keyword>
<evidence type="ECO:0000256" key="4">
    <source>
        <dbReference type="ARBA" id="ARBA00023136"/>
    </source>
</evidence>
<evidence type="ECO:0000313" key="7">
    <source>
        <dbReference type="EMBL" id="AXF41549.1"/>
    </source>
</evidence>
<evidence type="ECO:0000256" key="3">
    <source>
        <dbReference type="ARBA" id="ARBA00022989"/>
    </source>
</evidence>
<protein>
    <submittedName>
        <fullName evidence="7">Carbonic anhydrase CAH0010</fullName>
    </submittedName>
</protein>
<dbReference type="EMBL" id="MG669260">
    <property type="protein sequence ID" value="AXF41549.1"/>
    <property type="molecule type" value="mRNA"/>
</dbReference>
<evidence type="ECO:0000256" key="2">
    <source>
        <dbReference type="ARBA" id="ARBA00022692"/>
    </source>
</evidence>
<feature type="region of interest" description="Disordered" evidence="5">
    <location>
        <begin position="479"/>
        <end position="514"/>
    </location>
</feature>
<feature type="region of interest" description="Disordered" evidence="5">
    <location>
        <begin position="332"/>
        <end position="371"/>
    </location>
</feature>
<reference evidence="7" key="1">
    <citation type="journal article" date="2018" name="Front. Plant Sci.">
        <title>Elevated Inorganic Carbon Concentrating Mechanism Confers Tolerance to High Light in an Arctic Chlorella sp. ArM0029B.</title>
        <authorList>
            <person name="Hwangbo K."/>
            <person name="Lim J.M."/>
            <person name="Jeong S.W."/>
            <person name="Vikramathithan J."/>
            <person name="Park Y.I."/>
            <person name="Jeong W.J."/>
        </authorList>
    </citation>
    <scope>NUCLEOTIDE SEQUENCE</scope>
</reference>
<feature type="region of interest" description="Disordered" evidence="5">
    <location>
        <begin position="586"/>
        <end position="616"/>
    </location>
</feature>
<dbReference type="InterPro" id="IPR053022">
    <property type="entry name" value="Chloroplast_translocon_comp"/>
</dbReference>
<feature type="region of interest" description="Disordered" evidence="5">
    <location>
        <begin position="192"/>
        <end position="213"/>
    </location>
</feature>
<dbReference type="PANTHER" id="PTHR34457">
    <property type="entry name" value="EMBRYO DEFECTIVE 2410"/>
    <property type="match status" value="1"/>
</dbReference>
<evidence type="ECO:0000256" key="5">
    <source>
        <dbReference type="SAM" id="MobiDB-lite"/>
    </source>
</evidence>
<name>A0A345AXB6_9CHLO</name>
<evidence type="ECO:0000256" key="1">
    <source>
        <dbReference type="ARBA" id="ARBA00004167"/>
    </source>
</evidence>
<comment type="subcellular location">
    <subcellularLocation>
        <location evidence="1">Membrane</location>
        <topology evidence="1">Single-pass membrane protein</topology>
    </subcellularLocation>
</comment>
<keyword evidence="3" id="KW-1133">Transmembrane helix</keyword>
<dbReference type="GO" id="GO:0009306">
    <property type="term" value="P:protein secretion"/>
    <property type="evidence" value="ECO:0007669"/>
    <property type="project" value="InterPro"/>
</dbReference>
<feature type="domain" description="Translocation and assembly module TamB C-terminal" evidence="6">
    <location>
        <begin position="899"/>
        <end position="1309"/>
    </location>
</feature>